<evidence type="ECO:0000256" key="4">
    <source>
        <dbReference type="ARBA" id="ARBA00022475"/>
    </source>
</evidence>
<comment type="similarity">
    <text evidence="2">Belongs to the EamA transporter family.</text>
</comment>
<dbReference type="InterPro" id="IPR037185">
    <property type="entry name" value="EmrE-like"/>
</dbReference>
<feature type="transmembrane region" description="Helical" evidence="8">
    <location>
        <begin position="241"/>
        <end position="262"/>
    </location>
</feature>
<sequence>METRNRLAGVAGSLAASTLFATLYYYTSLLEPLSGQQIYGWRILLTAPCLALLLLAIGRWGEVREILVRVPAEARLWLALPLSSALVGLQLWLFMWAPINGHGLDVSLGYFLLPLTLVLTGRLAFGEAISRLQRLACLLAAVGVGNQLLLASSLSWPVLAVALGYPCYFVLRRWIGTASLGGLWVDLIISLPVAALFAFSDRDTLQQLAASPALLLLIIGLGALSALALALMIVASKHLDLALFGLLSYVEPVLLVVVSLLLGESIASDQWLTYAAIWAAIGLLVFEGLRALRRGRGQPLARAPKRTSKS</sequence>
<comment type="caution">
    <text evidence="9">The sequence shown here is derived from an EMBL/GenBank/DDBJ whole genome shotgun (WGS) entry which is preliminary data.</text>
</comment>
<gene>
    <name evidence="9" type="primary">rarD</name>
    <name evidence="9" type="ORF">CXK99_07080</name>
</gene>
<dbReference type="RefSeq" id="WP_102820176.1">
    <property type="nucleotide sequence ID" value="NZ_JAMOHR010000005.1"/>
</dbReference>
<reference evidence="9 10" key="1">
    <citation type="submission" date="2018-01" db="EMBL/GenBank/DDBJ databases">
        <title>Denitrification phenotypes of diverse strains of Pseudomonas stutzeri.</title>
        <authorList>
            <person name="Milligan D.A."/>
            <person name="Bergaust L."/>
            <person name="Bakken L.R."/>
            <person name="Frostegard A."/>
        </authorList>
    </citation>
    <scope>NUCLEOTIDE SEQUENCE [LARGE SCALE GENOMIC DNA]</scope>
    <source>
        <strain evidence="9 10">CCUG 44592</strain>
    </source>
</reference>
<dbReference type="SUPFAM" id="SSF103481">
    <property type="entry name" value="Multidrug resistance efflux transporter EmrE"/>
    <property type="match status" value="1"/>
</dbReference>
<keyword evidence="7 8" id="KW-0472">Membrane</keyword>
<dbReference type="GO" id="GO:0005886">
    <property type="term" value="C:plasma membrane"/>
    <property type="evidence" value="ECO:0007669"/>
    <property type="project" value="UniProtKB-SubCell"/>
</dbReference>
<feature type="transmembrane region" description="Helical" evidence="8">
    <location>
        <begin position="274"/>
        <end position="292"/>
    </location>
</feature>
<feature type="transmembrane region" description="Helical" evidence="8">
    <location>
        <begin position="212"/>
        <end position="234"/>
    </location>
</feature>
<evidence type="ECO:0000256" key="5">
    <source>
        <dbReference type="ARBA" id="ARBA00022692"/>
    </source>
</evidence>
<comment type="subcellular location">
    <subcellularLocation>
        <location evidence="1">Cell membrane</location>
        <topology evidence="1">Multi-pass membrane protein</topology>
    </subcellularLocation>
</comment>
<evidence type="ECO:0000256" key="1">
    <source>
        <dbReference type="ARBA" id="ARBA00004651"/>
    </source>
</evidence>
<keyword evidence="5 8" id="KW-0812">Transmembrane</keyword>
<feature type="transmembrane region" description="Helical" evidence="8">
    <location>
        <begin position="7"/>
        <end position="26"/>
    </location>
</feature>
<keyword evidence="6 8" id="KW-1133">Transmembrane helix</keyword>
<proteinExistence type="inferred from homology"/>
<evidence type="ECO:0000256" key="8">
    <source>
        <dbReference type="SAM" id="Phobius"/>
    </source>
</evidence>
<keyword evidence="3" id="KW-0813">Transport</keyword>
<dbReference type="EMBL" id="POUM01000005">
    <property type="protein sequence ID" value="PNF60014.1"/>
    <property type="molecule type" value="Genomic_DNA"/>
</dbReference>
<evidence type="ECO:0000313" key="9">
    <source>
        <dbReference type="EMBL" id="PNF60014.1"/>
    </source>
</evidence>
<evidence type="ECO:0000256" key="7">
    <source>
        <dbReference type="ARBA" id="ARBA00023136"/>
    </source>
</evidence>
<dbReference type="Proteomes" id="UP000236003">
    <property type="component" value="Unassembled WGS sequence"/>
</dbReference>
<evidence type="ECO:0000256" key="3">
    <source>
        <dbReference type="ARBA" id="ARBA00022448"/>
    </source>
</evidence>
<evidence type="ECO:0000256" key="2">
    <source>
        <dbReference type="ARBA" id="ARBA00007362"/>
    </source>
</evidence>
<feature type="transmembrane region" description="Helical" evidence="8">
    <location>
        <begin position="38"/>
        <end position="56"/>
    </location>
</feature>
<organism evidence="9 10">
    <name type="scientific">Stutzerimonas stutzeri</name>
    <name type="common">Pseudomonas stutzeri</name>
    <dbReference type="NCBI Taxonomy" id="316"/>
    <lineage>
        <taxon>Bacteria</taxon>
        <taxon>Pseudomonadati</taxon>
        <taxon>Pseudomonadota</taxon>
        <taxon>Gammaproteobacteria</taxon>
        <taxon>Pseudomonadales</taxon>
        <taxon>Pseudomonadaceae</taxon>
        <taxon>Stutzerimonas</taxon>
    </lineage>
</organism>
<protein>
    <submittedName>
        <fullName evidence="9">EamA family transporter RarD</fullName>
    </submittedName>
</protein>
<evidence type="ECO:0000313" key="10">
    <source>
        <dbReference type="Proteomes" id="UP000236003"/>
    </source>
</evidence>
<evidence type="ECO:0000256" key="6">
    <source>
        <dbReference type="ARBA" id="ARBA00022989"/>
    </source>
</evidence>
<feature type="transmembrane region" description="Helical" evidence="8">
    <location>
        <begin position="183"/>
        <end position="200"/>
    </location>
</feature>
<feature type="transmembrane region" description="Helical" evidence="8">
    <location>
        <begin position="107"/>
        <end position="125"/>
    </location>
</feature>
<dbReference type="InterPro" id="IPR004626">
    <property type="entry name" value="RarD"/>
</dbReference>
<dbReference type="AlphaFoldDB" id="A0A2N8RG01"/>
<name>A0A2N8RG01_STUST</name>
<accession>A0A2N8RG01</accession>
<feature type="transmembrane region" description="Helical" evidence="8">
    <location>
        <begin position="76"/>
        <end position="95"/>
    </location>
</feature>
<dbReference type="NCBIfam" id="TIGR00688">
    <property type="entry name" value="rarD"/>
    <property type="match status" value="1"/>
</dbReference>
<keyword evidence="4" id="KW-1003">Cell membrane</keyword>